<feature type="compositionally biased region" description="Basic and acidic residues" evidence="1">
    <location>
        <begin position="59"/>
        <end position="84"/>
    </location>
</feature>
<comment type="caution">
    <text evidence="3">The sequence shown here is derived from an EMBL/GenBank/DDBJ whole genome shotgun (WGS) entry which is preliminary data.</text>
</comment>
<name>A0A2G2W5I3_CAPBA</name>
<proteinExistence type="predicted"/>
<dbReference type="Proteomes" id="UP000224567">
    <property type="component" value="Unassembled WGS sequence"/>
</dbReference>
<evidence type="ECO:0000256" key="1">
    <source>
        <dbReference type="SAM" id="MobiDB-lite"/>
    </source>
</evidence>
<dbReference type="Pfam" id="PF20167">
    <property type="entry name" value="Transposase_32"/>
    <property type="match status" value="1"/>
</dbReference>
<feature type="domain" description="Putative plant transposon protein" evidence="2">
    <location>
        <begin position="161"/>
        <end position="298"/>
    </location>
</feature>
<reference evidence="3 4" key="1">
    <citation type="journal article" date="2017" name="Genome Biol.">
        <title>New reference genome sequences of hot pepper reveal the massive evolution of plant disease-resistance genes by retroduplication.</title>
        <authorList>
            <person name="Kim S."/>
            <person name="Park J."/>
            <person name="Yeom S.I."/>
            <person name="Kim Y.M."/>
            <person name="Seo E."/>
            <person name="Kim K.T."/>
            <person name="Kim M.S."/>
            <person name="Lee J.M."/>
            <person name="Cheong K."/>
            <person name="Shin H.S."/>
            <person name="Kim S.B."/>
            <person name="Han K."/>
            <person name="Lee J."/>
            <person name="Park M."/>
            <person name="Lee H.A."/>
            <person name="Lee H.Y."/>
            <person name="Lee Y."/>
            <person name="Oh S."/>
            <person name="Lee J.H."/>
            <person name="Choi E."/>
            <person name="Choi E."/>
            <person name="Lee S.E."/>
            <person name="Jeon J."/>
            <person name="Kim H."/>
            <person name="Choi G."/>
            <person name="Song H."/>
            <person name="Lee J."/>
            <person name="Lee S.C."/>
            <person name="Kwon J.K."/>
            <person name="Lee H.Y."/>
            <person name="Koo N."/>
            <person name="Hong Y."/>
            <person name="Kim R.W."/>
            <person name="Kang W.H."/>
            <person name="Huh J.H."/>
            <person name="Kang B.C."/>
            <person name="Yang T.J."/>
            <person name="Lee Y.H."/>
            <person name="Bennetzen J.L."/>
            <person name="Choi D."/>
        </authorList>
    </citation>
    <scope>NUCLEOTIDE SEQUENCE [LARGE SCALE GENOMIC DNA]</scope>
    <source>
        <strain evidence="4">cv. PBC81</strain>
    </source>
</reference>
<keyword evidence="4" id="KW-1185">Reference proteome</keyword>
<dbReference type="EMBL" id="MLFT02000008">
    <property type="protein sequence ID" value="PHT40486.1"/>
    <property type="molecule type" value="Genomic_DNA"/>
</dbReference>
<reference evidence="4" key="2">
    <citation type="journal article" date="2017" name="J. Anim. Genet.">
        <title>Multiple reference genome sequences of hot pepper reveal the massive evolution of plant disease resistance genes by retroduplication.</title>
        <authorList>
            <person name="Kim S."/>
            <person name="Park J."/>
            <person name="Yeom S.-I."/>
            <person name="Kim Y.-M."/>
            <person name="Seo E."/>
            <person name="Kim K.-T."/>
            <person name="Kim M.-S."/>
            <person name="Lee J.M."/>
            <person name="Cheong K."/>
            <person name="Shin H.-S."/>
            <person name="Kim S.-B."/>
            <person name="Han K."/>
            <person name="Lee J."/>
            <person name="Park M."/>
            <person name="Lee H.-A."/>
            <person name="Lee H.-Y."/>
            <person name="Lee Y."/>
            <person name="Oh S."/>
            <person name="Lee J.H."/>
            <person name="Choi E."/>
            <person name="Choi E."/>
            <person name="Lee S.E."/>
            <person name="Jeon J."/>
            <person name="Kim H."/>
            <person name="Choi G."/>
            <person name="Song H."/>
            <person name="Lee J."/>
            <person name="Lee S.-C."/>
            <person name="Kwon J.-K."/>
            <person name="Lee H.-Y."/>
            <person name="Koo N."/>
            <person name="Hong Y."/>
            <person name="Kim R.W."/>
            <person name="Kang W.-H."/>
            <person name="Huh J.H."/>
            <person name="Kang B.-C."/>
            <person name="Yang T.-J."/>
            <person name="Lee Y.-H."/>
            <person name="Bennetzen J.L."/>
            <person name="Choi D."/>
        </authorList>
    </citation>
    <scope>NUCLEOTIDE SEQUENCE [LARGE SCALE GENOMIC DNA]</scope>
    <source>
        <strain evidence="4">cv. PBC81</strain>
    </source>
</reference>
<dbReference type="InterPro" id="IPR046796">
    <property type="entry name" value="Transposase_32_dom"/>
</dbReference>
<organism evidence="3 4">
    <name type="scientific">Capsicum baccatum</name>
    <name type="common">Peruvian pepper</name>
    <dbReference type="NCBI Taxonomy" id="33114"/>
    <lineage>
        <taxon>Eukaryota</taxon>
        <taxon>Viridiplantae</taxon>
        <taxon>Streptophyta</taxon>
        <taxon>Embryophyta</taxon>
        <taxon>Tracheophyta</taxon>
        <taxon>Spermatophyta</taxon>
        <taxon>Magnoliopsida</taxon>
        <taxon>eudicotyledons</taxon>
        <taxon>Gunneridae</taxon>
        <taxon>Pentapetalae</taxon>
        <taxon>asterids</taxon>
        <taxon>lamiids</taxon>
        <taxon>Solanales</taxon>
        <taxon>Solanaceae</taxon>
        <taxon>Solanoideae</taxon>
        <taxon>Capsiceae</taxon>
        <taxon>Capsicum</taxon>
    </lineage>
</organism>
<sequence length="414" mass="46765">MPVLSKADDIADRNILMTPKSKNPNTSKKAAKPKVTTTSTESESSEQEGSKQTESTQPESEKAESKELKVENTESGKSNSEKPSYETPSTENQAEKEPPVWGTLIKCKNPEIRESAIWKIPEAEDIFLKGLIRTKRRLVIIIGLPGYPAVEKKFRDYGLGWTAKGGKSFCLTVVRKFYTNYQARLESMCNSGETTEDQPLLTRVRVRGVNVDIFYMTINRFIQEPNFNPQDTNPAFYHRLKSKDDQRPWFATLIAEGDLLWLTRPSKRIYKASLTQEAKFWWGVVRTHLMPTDEDNILGDGVLHIAGIDETLYATKTHNPIRYEKNEPRLTLDRGVMVEVNPSVAGLSSVPEVEVQAFEATQAGSIPNDETDKRIRVALKPFATFPARFADLENRFNARSQELTGAELAESEWS</sequence>
<gene>
    <name evidence="3" type="ORF">CQW23_19340</name>
</gene>
<evidence type="ECO:0000313" key="4">
    <source>
        <dbReference type="Proteomes" id="UP000224567"/>
    </source>
</evidence>
<feature type="region of interest" description="Disordered" evidence="1">
    <location>
        <begin position="1"/>
        <end position="101"/>
    </location>
</feature>
<evidence type="ECO:0000259" key="2">
    <source>
        <dbReference type="Pfam" id="PF20167"/>
    </source>
</evidence>
<dbReference type="OrthoDB" id="10664642at2759"/>
<feature type="compositionally biased region" description="Basic and acidic residues" evidence="1">
    <location>
        <begin position="1"/>
        <end position="12"/>
    </location>
</feature>
<evidence type="ECO:0000313" key="3">
    <source>
        <dbReference type="EMBL" id="PHT40486.1"/>
    </source>
</evidence>
<dbReference type="AlphaFoldDB" id="A0A2G2W5I3"/>
<accession>A0A2G2W5I3</accession>
<protein>
    <recommendedName>
        <fullName evidence="2">Putative plant transposon protein domain-containing protein</fullName>
    </recommendedName>
</protein>